<dbReference type="EMBL" id="JAKCXM010000254">
    <property type="protein sequence ID" value="KAJ0397406.1"/>
    <property type="molecule type" value="Genomic_DNA"/>
</dbReference>
<dbReference type="CDD" id="cd09272">
    <property type="entry name" value="RNase_HI_RT_Ty1"/>
    <property type="match status" value="1"/>
</dbReference>
<organism evidence="2 3">
    <name type="scientific">Pythium insidiosum</name>
    <name type="common">Pythiosis disease agent</name>
    <dbReference type="NCBI Taxonomy" id="114742"/>
    <lineage>
        <taxon>Eukaryota</taxon>
        <taxon>Sar</taxon>
        <taxon>Stramenopiles</taxon>
        <taxon>Oomycota</taxon>
        <taxon>Peronosporomycetes</taxon>
        <taxon>Pythiales</taxon>
        <taxon>Pythiaceae</taxon>
        <taxon>Pythium</taxon>
    </lineage>
</organism>
<keyword evidence="3" id="KW-1185">Reference proteome</keyword>
<name>A0AAD5M7I8_PYTIN</name>
<feature type="region of interest" description="Disordered" evidence="1">
    <location>
        <begin position="238"/>
        <end position="257"/>
    </location>
</feature>
<evidence type="ECO:0000313" key="3">
    <source>
        <dbReference type="Proteomes" id="UP001209570"/>
    </source>
</evidence>
<proteinExistence type="predicted"/>
<dbReference type="Proteomes" id="UP001209570">
    <property type="component" value="Unassembled WGS sequence"/>
</dbReference>
<accession>A0AAD5M7I8</accession>
<dbReference type="PANTHER" id="PTHR11439:SF440">
    <property type="entry name" value="INTEGRASE CATALYTIC DOMAIN-CONTAINING PROTEIN"/>
    <property type="match status" value="1"/>
</dbReference>
<feature type="region of interest" description="Disordered" evidence="1">
    <location>
        <begin position="266"/>
        <end position="289"/>
    </location>
</feature>
<dbReference type="PANTHER" id="PTHR11439">
    <property type="entry name" value="GAG-POL-RELATED RETROTRANSPOSON"/>
    <property type="match status" value="1"/>
</dbReference>
<evidence type="ECO:0000313" key="2">
    <source>
        <dbReference type="EMBL" id="KAJ0397406.1"/>
    </source>
</evidence>
<sequence>MDLGITYKGHRGSVSLTAWSDSDWASDANRRRSTTGLKLTMNGRPVVFKSKLQRTVALSAAEAEYTVVSMCTQVVLWARALLEELGHAQPQPTKINTDNKSAIPIAKNVGYSARAKHYVPSASQLADFLTKPIEGRTLQRLGVWPQDYESYLILVPSPFHSSTRIIKVDFVNYALEAGRGVNLTAMNALELLDLQKEIATAFKKRRGALPNIDTILKGISHLLSAPYTPTETVPIIKPTSSGCGANSFSTQRDAPQKTQIGSVYEDPESAGAIPESEPDADPALPRHARPNADDVISLLSSDSSDVAELCSQNALLRKRPRCDSDASSAASHPADSYHARADPRETRSVRLRASFSPSATQLLVHNKVVHQDHAGEDPQALLELTQYSSHAVKFLAPVLRGLFEFGFDDRGLQLMHCKLSTAAGSFQTSDRTPTPSLLAEASHLLLPTYDPVAT</sequence>
<comment type="caution">
    <text evidence="2">The sequence shown here is derived from an EMBL/GenBank/DDBJ whole genome shotgun (WGS) entry which is preliminary data.</text>
</comment>
<reference evidence="2" key="1">
    <citation type="submission" date="2021-12" db="EMBL/GenBank/DDBJ databases">
        <title>Prjna785345.</title>
        <authorList>
            <person name="Rujirawat T."/>
            <person name="Krajaejun T."/>
        </authorList>
    </citation>
    <scope>NUCLEOTIDE SEQUENCE</scope>
    <source>
        <strain evidence="2">Pi057C3</strain>
    </source>
</reference>
<dbReference type="AlphaFoldDB" id="A0AAD5M7I8"/>
<evidence type="ECO:0000256" key="1">
    <source>
        <dbReference type="SAM" id="MobiDB-lite"/>
    </source>
</evidence>
<gene>
    <name evidence="2" type="ORF">P43SY_008551</name>
</gene>
<feature type="compositionally biased region" description="Basic and acidic residues" evidence="1">
    <location>
        <begin position="335"/>
        <end position="346"/>
    </location>
</feature>
<feature type="region of interest" description="Disordered" evidence="1">
    <location>
        <begin position="321"/>
        <end position="346"/>
    </location>
</feature>
<feature type="compositionally biased region" description="Low complexity" evidence="1">
    <location>
        <begin position="325"/>
        <end position="334"/>
    </location>
</feature>
<protein>
    <submittedName>
        <fullName evidence="2">Uncharacterized protein</fullName>
    </submittedName>
</protein>